<reference evidence="2" key="1">
    <citation type="journal article" date="2021" name="G3 (Bethesda)">
        <title>Chromosome assembled and annotated genome sequence of Aspergillus flavus NRRL 3357.</title>
        <authorList>
            <person name="Skerker J.M."/>
            <person name="Pianalto K.M."/>
            <person name="Mondo S.J."/>
            <person name="Yang K."/>
            <person name="Arkin A.P."/>
            <person name="Keller N.P."/>
            <person name="Grigoriev I.V."/>
            <person name="Louise Glass N.L."/>
        </authorList>
    </citation>
    <scope>NUCLEOTIDE SEQUENCE [LARGE SCALE GENOMIC DNA]</scope>
    <source>
        <strain evidence="2">ATCC 200026 / FGSC A1120 / IAM 13836 / NRRL 3357 / JCM 12722 / SRRC 167</strain>
    </source>
</reference>
<name>A0A7U2MNR3_ASPFN</name>
<gene>
    <name evidence="1" type="ORF">F9C07_93</name>
</gene>
<dbReference type="EMBL" id="CP044619">
    <property type="protein sequence ID" value="QRD87099.1"/>
    <property type="molecule type" value="Genomic_DNA"/>
</dbReference>
<dbReference type="AlphaFoldDB" id="A0A7U2MNR3"/>
<dbReference type="Proteomes" id="UP000596276">
    <property type="component" value="Chromosome 1"/>
</dbReference>
<evidence type="ECO:0000313" key="2">
    <source>
        <dbReference type="Proteomes" id="UP000596276"/>
    </source>
</evidence>
<protein>
    <submittedName>
        <fullName evidence="1">Uncharacterized protein</fullName>
    </submittedName>
</protein>
<accession>A0A7U2MNR3</accession>
<dbReference type="VEuPathDB" id="FungiDB:F9C07_93"/>
<keyword evidence="2" id="KW-1185">Reference proteome</keyword>
<proteinExistence type="predicted"/>
<organism evidence="1 2">
    <name type="scientific">Aspergillus flavus (strain ATCC 200026 / FGSC A1120 / IAM 13836 / NRRL 3357 / JCM 12722 / SRRC 167)</name>
    <dbReference type="NCBI Taxonomy" id="332952"/>
    <lineage>
        <taxon>Eukaryota</taxon>
        <taxon>Fungi</taxon>
        <taxon>Dikarya</taxon>
        <taxon>Ascomycota</taxon>
        <taxon>Pezizomycotina</taxon>
        <taxon>Eurotiomycetes</taxon>
        <taxon>Eurotiomycetidae</taxon>
        <taxon>Eurotiales</taxon>
        <taxon>Aspergillaceae</taxon>
        <taxon>Aspergillus</taxon>
        <taxon>Aspergillus subgen. Circumdati</taxon>
    </lineage>
</organism>
<sequence>MPLRSHAPEGNTRPAGAGIVSACWPCNGAMIKESQAAKTAKRAAAIAKIDFFPPHQSAVIFQLRSRNFPT</sequence>
<evidence type="ECO:0000313" key="1">
    <source>
        <dbReference type="EMBL" id="QRD87099.1"/>
    </source>
</evidence>